<dbReference type="SUPFAM" id="SSF51695">
    <property type="entry name" value="PLC-like phosphodiesterases"/>
    <property type="match status" value="1"/>
</dbReference>
<feature type="region of interest" description="Disordered" evidence="1">
    <location>
        <begin position="152"/>
        <end position="178"/>
    </location>
</feature>
<name>A0A9W8DXB3_9FUNG</name>
<dbReference type="PANTHER" id="PTHR13593:SF140">
    <property type="entry name" value="PLC-LIKE PHOSPHODIESTERASE"/>
    <property type="match status" value="1"/>
</dbReference>
<dbReference type="PANTHER" id="PTHR13593">
    <property type="match status" value="1"/>
</dbReference>
<dbReference type="OrthoDB" id="7984201at2759"/>
<dbReference type="AlphaFoldDB" id="A0A9W8DXB3"/>
<dbReference type="GO" id="GO:0006629">
    <property type="term" value="P:lipid metabolic process"/>
    <property type="evidence" value="ECO:0007669"/>
    <property type="project" value="InterPro"/>
</dbReference>
<dbReference type="EMBL" id="JANBPU010000001">
    <property type="protein sequence ID" value="KAJ1922195.1"/>
    <property type="molecule type" value="Genomic_DNA"/>
</dbReference>
<proteinExistence type="predicted"/>
<dbReference type="Gene3D" id="3.20.20.190">
    <property type="entry name" value="Phosphatidylinositol (PI) phosphodiesterase"/>
    <property type="match status" value="1"/>
</dbReference>
<organism evidence="2 3">
    <name type="scientific">Mycoemilia scoparia</name>
    <dbReference type="NCBI Taxonomy" id="417184"/>
    <lineage>
        <taxon>Eukaryota</taxon>
        <taxon>Fungi</taxon>
        <taxon>Fungi incertae sedis</taxon>
        <taxon>Zoopagomycota</taxon>
        <taxon>Kickxellomycotina</taxon>
        <taxon>Kickxellomycetes</taxon>
        <taxon>Kickxellales</taxon>
        <taxon>Kickxellaceae</taxon>
        <taxon>Mycoemilia</taxon>
    </lineage>
</organism>
<sequence>MIKGFSYNIPRAHILSFHRNKTLPVIAVAVLVLLATTYVVGASLSPNHVDADLGSGVLLSPMRKISNAKRDLVKKLRTRGPKSSSSSSSKRLCNGYEELCSRNYTDVTFPATHNSFAYRIDNIAANQELPITEQLDDGVRAFMLDLHQKNRNTIPPGINVRRKRSGQPKPPSSSNSTTEISLCHTMCLLLYDGPLVDELAHFKRYLDDNTQEVITIFFENVDSFAPKEIASNFEAVGLDKYAFAPNITDGSIDWPTLGDMVNDNKRLVVFSDRSANTKEVPWLLPQGDFVAQTSFEVLNGTTFPCSPDHPNKPLVILNHFAYTQKTLLGNVLPIPIYDGVQNINSAQSFRDQLNMCNDTLKDKAPNFVAVDFYNKGDLFDVVAQVNKLPSRSLKTNTFSKGKSSASPLPPNTFSYASMLVLTLNFAYAMACLL</sequence>
<accession>A0A9W8DXB3</accession>
<dbReference type="Pfam" id="PF26146">
    <property type="entry name" value="PI-PLC_X"/>
    <property type="match status" value="2"/>
</dbReference>
<evidence type="ECO:0000313" key="3">
    <source>
        <dbReference type="Proteomes" id="UP001150538"/>
    </source>
</evidence>
<gene>
    <name evidence="2" type="ORF">H4219_000057</name>
</gene>
<keyword evidence="3" id="KW-1185">Reference proteome</keyword>
<feature type="region of interest" description="Disordered" evidence="1">
    <location>
        <begin position="70"/>
        <end position="91"/>
    </location>
</feature>
<comment type="caution">
    <text evidence="2">The sequence shown here is derived from an EMBL/GenBank/DDBJ whole genome shotgun (WGS) entry which is preliminary data.</text>
</comment>
<reference evidence="2" key="1">
    <citation type="submission" date="2022-07" db="EMBL/GenBank/DDBJ databases">
        <title>Phylogenomic reconstructions and comparative analyses of Kickxellomycotina fungi.</title>
        <authorList>
            <person name="Reynolds N.K."/>
            <person name="Stajich J.E."/>
            <person name="Barry K."/>
            <person name="Grigoriev I.V."/>
            <person name="Crous P."/>
            <person name="Smith M.E."/>
        </authorList>
    </citation>
    <scope>NUCLEOTIDE SEQUENCE</scope>
    <source>
        <strain evidence="2">NBRC 100468</strain>
    </source>
</reference>
<dbReference type="Proteomes" id="UP001150538">
    <property type="component" value="Unassembled WGS sequence"/>
</dbReference>
<dbReference type="GO" id="GO:0008081">
    <property type="term" value="F:phosphoric diester hydrolase activity"/>
    <property type="evidence" value="ECO:0007669"/>
    <property type="project" value="InterPro"/>
</dbReference>
<evidence type="ECO:0000256" key="1">
    <source>
        <dbReference type="SAM" id="MobiDB-lite"/>
    </source>
</evidence>
<evidence type="ECO:0000313" key="2">
    <source>
        <dbReference type="EMBL" id="KAJ1922195.1"/>
    </source>
</evidence>
<dbReference type="InterPro" id="IPR051057">
    <property type="entry name" value="PI-PLC_domain"/>
</dbReference>
<protein>
    <submittedName>
        <fullName evidence="2">Uncharacterized protein</fullName>
    </submittedName>
</protein>
<dbReference type="InterPro" id="IPR017946">
    <property type="entry name" value="PLC-like_Pdiesterase_TIM-brl"/>
</dbReference>